<dbReference type="OrthoDB" id="7042322at2759"/>
<dbReference type="Gene3D" id="3.90.1150.10">
    <property type="entry name" value="Aspartate Aminotransferase, domain 1"/>
    <property type="match status" value="1"/>
</dbReference>
<dbReference type="InterPro" id="IPR015422">
    <property type="entry name" value="PyrdxlP-dep_Trfase_small"/>
</dbReference>
<reference evidence="3 4" key="1">
    <citation type="journal article" date="2012" name="Eukaryot. Cell">
        <title>Genome sequence of the fungus Glarea lozoyensis: the first genome sequence of a species from the Helotiaceae family.</title>
        <authorList>
            <person name="Youssar L."/>
            <person name="Gruening B.A."/>
            <person name="Erxleben A."/>
            <person name="Guenther S."/>
            <person name="Huettel W."/>
        </authorList>
    </citation>
    <scope>NUCLEOTIDE SEQUENCE [LARGE SCALE GENOMIC DNA]</scope>
    <source>
        <strain evidence="4">ATCC 74030 / MF5533</strain>
    </source>
</reference>
<dbReference type="InterPro" id="IPR015424">
    <property type="entry name" value="PyrdxlP-dep_Trfase"/>
</dbReference>
<keyword evidence="4" id="KW-1185">Reference proteome</keyword>
<dbReference type="EMBL" id="AGUE01000281">
    <property type="protein sequence ID" value="EHK96099.1"/>
    <property type="molecule type" value="Genomic_DNA"/>
</dbReference>
<dbReference type="PANTHER" id="PTHR43795:SF39">
    <property type="entry name" value="AMINOTRANSFERASE CLASS I_CLASSII DOMAIN-CONTAINING PROTEIN"/>
    <property type="match status" value="1"/>
</dbReference>
<dbReference type="SUPFAM" id="SSF53383">
    <property type="entry name" value="PLP-dependent transferases"/>
    <property type="match status" value="2"/>
</dbReference>
<gene>
    <name evidence="3" type="ORF">M7I_8212</name>
</gene>
<dbReference type="InterPro" id="IPR050478">
    <property type="entry name" value="Ethylene_sulfur-biosynth"/>
</dbReference>
<keyword evidence="1" id="KW-0663">Pyridoxal phosphate</keyword>
<comment type="caution">
    <text evidence="3">The sequence shown here is derived from an EMBL/GenBank/DDBJ whole genome shotgun (WGS) entry which is preliminary data.</text>
</comment>
<dbReference type="InterPro" id="IPR015421">
    <property type="entry name" value="PyrdxlP-dep_Trfase_major"/>
</dbReference>
<evidence type="ECO:0000313" key="4">
    <source>
        <dbReference type="Proteomes" id="UP000005446"/>
    </source>
</evidence>
<dbReference type="AlphaFoldDB" id="H0EZE7"/>
<feature type="domain" description="Aminotransferase class I/classII large" evidence="2">
    <location>
        <begin position="94"/>
        <end position="196"/>
    </location>
</feature>
<dbReference type="Proteomes" id="UP000005446">
    <property type="component" value="Unassembled WGS sequence"/>
</dbReference>
<dbReference type="Pfam" id="PF00155">
    <property type="entry name" value="Aminotran_1_2"/>
    <property type="match status" value="1"/>
</dbReference>
<sequence length="220" mass="24514">MATHINETFNPTFEVTSEHVTFAPGITALNEMVAKNLADDGDAWLLGMPCYGAFNYDLKMTTGDEIYALSVFKTTDAVQPAPFTSEDRTFATELLERGRKMLAESYALATDILNNAGIKYYKGGNAGLFIWMDLSPFLGTPTKEKDGWALEKDLNTRLSKAGVLMSSGAPYHNETPGWFRLVFSREKDLVEEGLRRVIEVVKDMKNTSSGVMRLDLEFEV</sequence>
<organism evidence="3 4">
    <name type="scientific">Glarea lozoyensis (strain ATCC 74030 / MF5533)</name>
    <dbReference type="NCBI Taxonomy" id="1104152"/>
    <lineage>
        <taxon>Eukaryota</taxon>
        <taxon>Fungi</taxon>
        <taxon>Dikarya</taxon>
        <taxon>Ascomycota</taxon>
        <taxon>Pezizomycotina</taxon>
        <taxon>Leotiomycetes</taxon>
        <taxon>Helotiales</taxon>
        <taxon>Helotiaceae</taxon>
        <taxon>Glarea</taxon>
    </lineage>
</organism>
<dbReference type="InterPro" id="IPR004839">
    <property type="entry name" value="Aminotransferase_I/II_large"/>
</dbReference>
<name>H0EZE7_GLAL7</name>
<dbReference type="Gene3D" id="3.40.640.10">
    <property type="entry name" value="Type I PLP-dependent aspartate aminotransferase-like (Major domain)"/>
    <property type="match status" value="1"/>
</dbReference>
<dbReference type="HOGENOM" id="CLU_1256133_0_0_1"/>
<dbReference type="InParanoid" id="H0EZE7"/>
<evidence type="ECO:0000256" key="1">
    <source>
        <dbReference type="ARBA" id="ARBA00022898"/>
    </source>
</evidence>
<proteinExistence type="predicted"/>
<evidence type="ECO:0000313" key="3">
    <source>
        <dbReference type="EMBL" id="EHK96099.1"/>
    </source>
</evidence>
<dbReference type="GO" id="GO:0006520">
    <property type="term" value="P:amino acid metabolic process"/>
    <property type="evidence" value="ECO:0007669"/>
    <property type="project" value="TreeGrafter"/>
</dbReference>
<evidence type="ECO:0000259" key="2">
    <source>
        <dbReference type="Pfam" id="PF00155"/>
    </source>
</evidence>
<dbReference type="GO" id="GO:0008483">
    <property type="term" value="F:transaminase activity"/>
    <property type="evidence" value="ECO:0007669"/>
    <property type="project" value="TreeGrafter"/>
</dbReference>
<accession>H0EZE7</accession>
<protein>
    <submittedName>
        <fullName evidence="3">Putative 1-aminocyclopropane-1-carboxylate synthase-like protein 2</fullName>
    </submittedName>
</protein>
<dbReference type="PANTHER" id="PTHR43795">
    <property type="entry name" value="BIFUNCTIONAL ASPARTATE AMINOTRANSFERASE AND GLUTAMATE/ASPARTATE-PREPHENATE AMINOTRANSFERASE-RELATED"/>
    <property type="match status" value="1"/>
</dbReference>
<dbReference type="GO" id="GO:0030170">
    <property type="term" value="F:pyridoxal phosphate binding"/>
    <property type="evidence" value="ECO:0007669"/>
    <property type="project" value="InterPro"/>
</dbReference>